<gene>
    <name evidence="1" type="ORF">A8U91_00503</name>
</gene>
<name>A0A1B8P1R5_HALEL</name>
<reference evidence="1 2" key="1">
    <citation type="submission" date="2016-06" db="EMBL/GenBank/DDBJ databases">
        <title>Genome sequence of halotolerant plant growth promoting strain of Halomonas elongata HEK1 isolated from salterns of Rann of Kutch, Gujarat, India.</title>
        <authorList>
            <person name="Gaba S."/>
            <person name="Singh R.N."/>
            <person name="Abrol S."/>
            <person name="Kaushik R."/>
            <person name="Saxena A.K."/>
        </authorList>
    </citation>
    <scope>NUCLEOTIDE SEQUENCE [LARGE SCALE GENOMIC DNA]</scope>
    <source>
        <strain evidence="1 2">HEK1</strain>
    </source>
</reference>
<proteinExistence type="predicted"/>
<evidence type="ECO:0000313" key="1">
    <source>
        <dbReference type="EMBL" id="OBX36162.1"/>
    </source>
</evidence>
<protein>
    <submittedName>
        <fullName evidence="1">Uncharacterized protein</fullName>
    </submittedName>
</protein>
<accession>A0A1B8P1R5</accession>
<dbReference type="EMBL" id="MAJD01000001">
    <property type="protein sequence ID" value="OBX36162.1"/>
    <property type="molecule type" value="Genomic_DNA"/>
</dbReference>
<evidence type="ECO:0000313" key="2">
    <source>
        <dbReference type="Proteomes" id="UP000092504"/>
    </source>
</evidence>
<organism evidence="1 2">
    <name type="scientific">Halomonas elongata</name>
    <dbReference type="NCBI Taxonomy" id="2746"/>
    <lineage>
        <taxon>Bacteria</taxon>
        <taxon>Pseudomonadati</taxon>
        <taxon>Pseudomonadota</taxon>
        <taxon>Gammaproteobacteria</taxon>
        <taxon>Oceanospirillales</taxon>
        <taxon>Halomonadaceae</taxon>
        <taxon>Halomonas</taxon>
    </lineage>
</organism>
<dbReference type="Proteomes" id="UP000092504">
    <property type="component" value="Unassembled WGS sequence"/>
</dbReference>
<sequence>MIGIGIGEPHRRFGFHQGGVQAVFVQALDQAHRFVLLGVSPLLHAGQDGMFNK</sequence>
<dbReference type="AlphaFoldDB" id="A0A1B8P1R5"/>
<comment type="caution">
    <text evidence="1">The sequence shown here is derived from an EMBL/GenBank/DDBJ whole genome shotgun (WGS) entry which is preliminary data.</text>
</comment>